<dbReference type="GeneID" id="65112561"/>
<sequence>MQYQAKIKVRKQEYMDDDYKTEEKFVSVEAESEEQAEDKIYNYYKGQSRAYDVTYDVWSIDFFLVID</sequence>
<dbReference type="RefSeq" id="YP_010095077.1">
    <property type="nucleotide sequence ID" value="NC_055743.1"/>
</dbReference>
<dbReference type="EMBL" id="MH059636">
    <property type="protein sequence ID" value="AWD90569.1"/>
    <property type="molecule type" value="Genomic_DNA"/>
</dbReference>
<keyword evidence="2" id="KW-1185">Reference proteome</keyword>
<name>A0A2S1GMH0_9CAUD</name>
<reference evidence="1" key="1">
    <citation type="submission" date="2018-03" db="EMBL/GenBank/DDBJ databases">
        <title>Phage therapy in agriculture - a green tech approach to combat plant pathogenic bacteria.</title>
        <authorList>
            <person name="Carstens A.B."/>
            <person name="Djurhuus A.M."/>
            <person name="Hansen L.H."/>
        </authorList>
    </citation>
    <scope>NUCLEOTIDE SEQUENCE [LARGE SCALE GENOMIC DNA]</scope>
</reference>
<dbReference type="KEGG" id="vg:65112561"/>
<evidence type="ECO:0000313" key="2">
    <source>
        <dbReference type="Proteomes" id="UP000246316"/>
    </source>
</evidence>
<protein>
    <submittedName>
        <fullName evidence="1">Uncharacterized protein</fullName>
    </submittedName>
</protein>
<organism evidence="1 2">
    <name type="scientific">Erwinia phage Cronus</name>
    <dbReference type="NCBI Taxonomy" id="2163633"/>
    <lineage>
        <taxon>Viruses</taxon>
        <taxon>Duplodnaviria</taxon>
        <taxon>Heunggongvirae</taxon>
        <taxon>Uroviricota</taxon>
        <taxon>Caudoviricetes</taxon>
        <taxon>Pantevenvirales</taxon>
        <taxon>Straboviridae</taxon>
        <taxon>Tevenvirinae</taxon>
        <taxon>Risoevirus</taxon>
        <taxon>Risoevirus cronus</taxon>
        <taxon>Roskildevirus cronus</taxon>
    </lineage>
</organism>
<accession>A0A2S1GMH0</accession>
<evidence type="ECO:0000313" key="1">
    <source>
        <dbReference type="EMBL" id="AWD90569.1"/>
    </source>
</evidence>
<proteinExistence type="predicted"/>
<dbReference type="Proteomes" id="UP000246316">
    <property type="component" value="Segment"/>
</dbReference>